<sequence>MGAIGVPVPSRVPRADGVSVLEAAAVRYRLKKSLGISQLSQVNLGGGGSFFLLFFFF</sequence>
<keyword evidence="1" id="KW-1133">Transmembrane helix</keyword>
<evidence type="ECO:0000256" key="1">
    <source>
        <dbReference type="SAM" id="Phobius"/>
    </source>
</evidence>
<proteinExistence type="predicted"/>
<keyword evidence="3" id="KW-1185">Reference proteome</keyword>
<organism evidence="2 3">
    <name type="scientific">Colletotrichum zoysiae</name>
    <dbReference type="NCBI Taxonomy" id="1216348"/>
    <lineage>
        <taxon>Eukaryota</taxon>
        <taxon>Fungi</taxon>
        <taxon>Dikarya</taxon>
        <taxon>Ascomycota</taxon>
        <taxon>Pezizomycotina</taxon>
        <taxon>Sordariomycetes</taxon>
        <taxon>Hypocreomycetidae</taxon>
        <taxon>Glomerellales</taxon>
        <taxon>Glomerellaceae</taxon>
        <taxon>Colletotrichum</taxon>
        <taxon>Colletotrichum graminicola species complex</taxon>
    </lineage>
</organism>
<comment type="caution">
    <text evidence="2">The sequence shown here is derived from an EMBL/GenBank/DDBJ whole genome shotgun (WGS) entry which is preliminary data.</text>
</comment>
<name>A0AAD9H5G4_9PEZI</name>
<dbReference type="EMBL" id="MU843077">
    <property type="protein sequence ID" value="KAK2021829.1"/>
    <property type="molecule type" value="Genomic_DNA"/>
</dbReference>
<dbReference type="AlphaFoldDB" id="A0AAD9H5G4"/>
<protein>
    <submittedName>
        <fullName evidence="2">Uncharacterized protein</fullName>
    </submittedName>
</protein>
<gene>
    <name evidence="2" type="ORF">LX32DRAFT_228843</name>
</gene>
<feature type="transmembrane region" description="Helical" evidence="1">
    <location>
        <begin position="36"/>
        <end position="56"/>
    </location>
</feature>
<keyword evidence="1" id="KW-0812">Transmembrane</keyword>
<keyword evidence="1" id="KW-0472">Membrane</keyword>
<evidence type="ECO:0000313" key="2">
    <source>
        <dbReference type="EMBL" id="KAK2021829.1"/>
    </source>
</evidence>
<dbReference type="Proteomes" id="UP001232148">
    <property type="component" value="Unassembled WGS sequence"/>
</dbReference>
<accession>A0AAD9H5G4</accession>
<reference evidence="2" key="1">
    <citation type="submission" date="2021-06" db="EMBL/GenBank/DDBJ databases">
        <title>Comparative genomics, transcriptomics and evolutionary studies reveal genomic signatures of adaptation to plant cell wall in hemibiotrophic fungi.</title>
        <authorList>
            <consortium name="DOE Joint Genome Institute"/>
            <person name="Baroncelli R."/>
            <person name="Diaz J.F."/>
            <person name="Benocci T."/>
            <person name="Peng M."/>
            <person name="Battaglia E."/>
            <person name="Haridas S."/>
            <person name="Andreopoulos W."/>
            <person name="Labutti K."/>
            <person name="Pangilinan J."/>
            <person name="Floch G.L."/>
            <person name="Makela M.R."/>
            <person name="Henrissat B."/>
            <person name="Grigoriev I.V."/>
            <person name="Crouch J.A."/>
            <person name="De Vries R.P."/>
            <person name="Sukno S.A."/>
            <person name="Thon M.R."/>
        </authorList>
    </citation>
    <scope>NUCLEOTIDE SEQUENCE</scope>
    <source>
        <strain evidence="2">MAFF235873</strain>
    </source>
</reference>
<evidence type="ECO:0000313" key="3">
    <source>
        <dbReference type="Proteomes" id="UP001232148"/>
    </source>
</evidence>